<feature type="transmembrane region" description="Helical" evidence="12">
    <location>
        <begin position="1323"/>
        <end position="1344"/>
    </location>
</feature>
<keyword evidence="15" id="KW-1185">Reference proteome</keyword>
<evidence type="ECO:0000256" key="4">
    <source>
        <dbReference type="ARBA" id="ARBA00022737"/>
    </source>
</evidence>
<proteinExistence type="predicted"/>
<dbReference type="CDD" id="cd11304">
    <property type="entry name" value="Cadherin_repeat"/>
    <property type="match status" value="3"/>
</dbReference>
<evidence type="ECO:0000256" key="5">
    <source>
        <dbReference type="ARBA" id="ARBA00022837"/>
    </source>
</evidence>
<dbReference type="SUPFAM" id="SSF49313">
    <property type="entry name" value="Cadherin-like"/>
    <property type="match status" value="4"/>
</dbReference>
<keyword evidence="3" id="KW-0732">Signal</keyword>
<evidence type="ECO:0000256" key="12">
    <source>
        <dbReference type="SAM" id="Phobius"/>
    </source>
</evidence>
<dbReference type="Pfam" id="PF00028">
    <property type="entry name" value="Cadherin"/>
    <property type="match status" value="3"/>
</dbReference>
<sequence>MIFFLFLPIFAAAYHFDVTPNGQWIIRGDEGAYLDSGHYMLCQNGECYNTINGELEVVPVQMHRYGEDVIGAYDESVFVMLAPPKGVEAHVYMRNYNDLETVVFGQHFFPNYPNMSIYDRDRVSTSFPSVKVPKESDAYYINPCGYHTGWTDLRKGSWDQKNMTDMCGGLEGGPFFVFDEANYTRGYAGQFFAISSYSNFMVHNTQVAQNDYYNELWFGLMGSVNEVPFGFSLETIISYSNKGFSAGMDKLGSTLRKRYGKTLDKRESDMTANYLSYWTDNGAFYYYHTDQNDVYEDQLEKIAKQDIPFQPEFSKKTNRKATSWNYDSWWYFKDAGDHGGVVNWTAMPSVFPNGMEETFEKTHLPVTAHNRWWSASTSYAKQNGGQYDFIVQKGENETALPTTIDFWRDLFANATSWGLKVYEQDWLNKQTEKLEELTTSATLGRDWLMQMGQAAEEHGINILYCMAMPRHMLHTTYSNALGLAPFKDVFWTTKEQPGNPRYGDKYEFRTYLQAMVATLSTGPVGIGDQIGKTDMKLLNRTMMPDGRILKPSVPASIPDILIWTLDTKLYLNGTTEWFTYSQIGDTNETLFDLTMAFAESNPPFISHQPAHKESKNYMAVTHTGEFSYYKGQYGDEMKYRNVGNYSELVVVFSGSPIWKMGTQLNHEISLFGETTSKMTSVSPVRFARMDIDPSHIYIDMNGVEEEVIILEWLIDEVPTQLNCTVPVSGKVSANVIVTSEDKLSLAKWDNENVFVHESRKRVGHTIFDASKKSTVLESAKNVQYTLLEDGKPATTFKIDSNGLVSLAKPLDRETKDVYKMTISAEDSNGNVLERKKSFNLIVSDGNDNRPTFDKSFYNFEIKEHAKAGTQLTPISNVDEIVVEDKDLRTDRKGLEECEVGYNFGDFEFKIDSEYFQVKTCFNEKKERYEPLITLKAAFDEKLDRENQPIDDSLDFFIWAEDMGVPAQKSERVKIQVKLADINDFAPKFAMAEYSGSVREDVLIGAEVMRVDIVDPDTGSNADVVVRLVNDETASFSVHVSDDQSQAIIKTTKQLDAERDFPPNQVHKFELTAYSKEKLQNAENTIAKAQVQVKVINVDEPPVVSERRLFVEENLPPGTAIANSSGLASDPEGDSFSYSIGNSEEVPFDIDSQSGRITTNRRLDFEAQESYKLEVLATPSVGPAGSGIVEINIIDKNDMKPRPSGSMTITYCVNNPSWSSNINFTDPDYQASPKIEIRQNSRSSAWNGIELVIIESGAGWATVSIRTNDDSRIAAGMKLPVIVSDNKYEEEYDLIINTCSCNDKESMSSSCDAIIGSPPMKAQLAVAVIVAVGFSLVTIIIFTAWRKRRVQKQFNCELPPMDNFDDDIRENIVQYAEEAGEEPGPADYNLQLLQKETMQRNSKQNGIVPKEYTDSLKKKVANVSNQYNIAPYDSLQLYHYEGANSIFSSLSSIHSALTERSLNFAAMDAQPKMEKVMKLFESSDPFSDSRNLESISLNATLTRMPKKNLQVTCLEEADTGIDLDFRTDL</sequence>
<feature type="domain" description="Cadherin" evidence="13">
    <location>
        <begin position="989"/>
        <end position="1103"/>
    </location>
</feature>
<comment type="subcellular location">
    <subcellularLocation>
        <location evidence="1 9">Cell membrane</location>
        <topology evidence="1 9">Single-pass type I membrane protein</topology>
    </subcellularLocation>
</comment>
<keyword evidence="4" id="KW-0677">Repeat</keyword>
<dbReference type="SMART" id="SM00112">
    <property type="entry name" value="CA"/>
    <property type="match status" value="4"/>
</dbReference>
<evidence type="ECO:0000256" key="11">
    <source>
        <dbReference type="SAM" id="MobiDB-lite"/>
    </source>
</evidence>
<feature type="domain" description="Cadherin" evidence="13">
    <location>
        <begin position="768"/>
        <end position="852"/>
    </location>
</feature>
<dbReference type="EMBL" id="OU015566">
    <property type="protein sequence ID" value="CAG5105010.1"/>
    <property type="molecule type" value="Genomic_DNA"/>
</dbReference>
<dbReference type="PANTHER" id="PTHR24027:SF422">
    <property type="entry name" value="CADHERIN DOMAIN-CONTAINING PROTEIN"/>
    <property type="match status" value="1"/>
</dbReference>
<dbReference type="Gene3D" id="4.10.900.10">
    <property type="entry name" value="TCF3-CBD (Catenin binding domain)"/>
    <property type="match status" value="1"/>
</dbReference>
<evidence type="ECO:0000313" key="15">
    <source>
        <dbReference type="Proteomes" id="UP001158576"/>
    </source>
</evidence>
<protein>
    <submittedName>
        <fullName evidence="14">Oidioi.mRNA.OKI2018_I69.chr1.g1753.t1.cds</fullName>
    </submittedName>
</protein>
<name>A0ABN7SVU9_OIKDI</name>
<dbReference type="PANTHER" id="PTHR24027">
    <property type="entry name" value="CADHERIN-23"/>
    <property type="match status" value="1"/>
</dbReference>
<keyword evidence="2 9" id="KW-0812">Transmembrane</keyword>
<dbReference type="Gene3D" id="2.60.40.60">
    <property type="entry name" value="Cadherins"/>
    <property type="match status" value="4"/>
</dbReference>
<keyword evidence="6 12" id="KW-1133">Transmembrane helix</keyword>
<dbReference type="InterPro" id="IPR000233">
    <property type="entry name" value="Cadherin_Y-type_LIR"/>
</dbReference>
<gene>
    <name evidence="14" type="ORF">OKIOD_LOCUS10518</name>
</gene>
<keyword evidence="9" id="KW-0130">Cell adhesion</keyword>
<dbReference type="Pfam" id="PF01049">
    <property type="entry name" value="CADH_Y-type_LIR"/>
    <property type="match status" value="1"/>
</dbReference>
<accession>A0ABN7SVU9</accession>
<evidence type="ECO:0000256" key="9">
    <source>
        <dbReference type="RuleBase" id="RU003318"/>
    </source>
</evidence>
<feature type="domain" description="Cadherin" evidence="13">
    <location>
        <begin position="1102"/>
        <end position="1202"/>
    </location>
</feature>
<dbReference type="PRINTS" id="PR00205">
    <property type="entry name" value="CADHERIN"/>
</dbReference>
<evidence type="ECO:0000313" key="14">
    <source>
        <dbReference type="EMBL" id="CAG5105010.1"/>
    </source>
</evidence>
<keyword evidence="5 8" id="KW-0106">Calcium</keyword>
<evidence type="ECO:0000256" key="6">
    <source>
        <dbReference type="ARBA" id="ARBA00022989"/>
    </source>
</evidence>
<feature type="domain" description="Cadherin" evidence="13">
    <location>
        <begin position="853"/>
        <end position="988"/>
    </location>
</feature>
<evidence type="ECO:0000256" key="1">
    <source>
        <dbReference type="ARBA" id="ARBA00004251"/>
    </source>
</evidence>
<evidence type="ECO:0000256" key="7">
    <source>
        <dbReference type="ARBA" id="ARBA00023136"/>
    </source>
</evidence>
<evidence type="ECO:0000256" key="8">
    <source>
        <dbReference type="PROSITE-ProRule" id="PRU00043"/>
    </source>
</evidence>
<evidence type="ECO:0000259" key="13">
    <source>
        <dbReference type="PROSITE" id="PS50268"/>
    </source>
</evidence>
<feature type="region of interest" description="Disordered" evidence="11">
    <location>
        <begin position="1119"/>
        <end position="1141"/>
    </location>
</feature>
<keyword evidence="7 12" id="KW-0472">Membrane</keyword>
<evidence type="ECO:0000256" key="2">
    <source>
        <dbReference type="ARBA" id="ARBA00022692"/>
    </source>
</evidence>
<reference evidence="14 15" key="1">
    <citation type="submission" date="2021-04" db="EMBL/GenBank/DDBJ databases">
        <authorList>
            <person name="Bliznina A."/>
        </authorList>
    </citation>
    <scope>NUCLEOTIDE SEQUENCE [LARGE SCALE GENOMIC DNA]</scope>
</reference>
<dbReference type="Proteomes" id="UP001158576">
    <property type="component" value="Chromosome 1"/>
</dbReference>
<evidence type="ECO:0000256" key="10">
    <source>
        <dbReference type="RuleBase" id="RU004357"/>
    </source>
</evidence>
<dbReference type="PROSITE" id="PS50268">
    <property type="entry name" value="CADHERIN_2"/>
    <property type="match status" value="4"/>
</dbReference>
<dbReference type="InterPro" id="IPR039808">
    <property type="entry name" value="Cadherin"/>
</dbReference>
<evidence type="ECO:0000256" key="3">
    <source>
        <dbReference type="ARBA" id="ARBA00022729"/>
    </source>
</evidence>
<comment type="function">
    <text evidence="10">Cadherins are calcium-dependent cell adhesion proteins.</text>
</comment>
<dbReference type="InterPro" id="IPR015919">
    <property type="entry name" value="Cadherin-like_sf"/>
</dbReference>
<organism evidence="14 15">
    <name type="scientific">Oikopleura dioica</name>
    <name type="common">Tunicate</name>
    <dbReference type="NCBI Taxonomy" id="34765"/>
    <lineage>
        <taxon>Eukaryota</taxon>
        <taxon>Metazoa</taxon>
        <taxon>Chordata</taxon>
        <taxon>Tunicata</taxon>
        <taxon>Appendicularia</taxon>
        <taxon>Copelata</taxon>
        <taxon>Oikopleuridae</taxon>
        <taxon>Oikopleura</taxon>
    </lineage>
</organism>
<dbReference type="InterPro" id="IPR002126">
    <property type="entry name" value="Cadherin-like_dom"/>
</dbReference>
<dbReference type="InterPro" id="IPR027397">
    <property type="entry name" value="Catenin-bd_sf"/>
</dbReference>